<evidence type="ECO:0000313" key="10">
    <source>
        <dbReference type="EMBL" id="ASI92503.1"/>
    </source>
</evidence>
<keyword evidence="5 8" id="KW-0732">Signal</keyword>
<evidence type="ECO:0000256" key="3">
    <source>
        <dbReference type="ARBA" id="ARBA00022452"/>
    </source>
</evidence>
<evidence type="ECO:0000256" key="7">
    <source>
        <dbReference type="ARBA" id="ARBA00023237"/>
    </source>
</evidence>
<keyword evidence="6" id="KW-0472">Membrane</keyword>
<keyword evidence="7" id="KW-0998">Cell outer membrane</keyword>
<evidence type="ECO:0000256" key="8">
    <source>
        <dbReference type="SAM" id="SignalP"/>
    </source>
</evidence>
<keyword evidence="4" id="KW-0812">Transmembrane</keyword>
<dbReference type="RefSeq" id="WP_088878443.1">
    <property type="nucleotide sequence ID" value="NZ_CP018309.1"/>
</dbReference>
<comment type="subcellular location">
    <subcellularLocation>
        <location evidence="2">Cell outer membrane</location>
    </subcellularLocation>
    <subcellularLocation>
        <location evidence="1">Cell surface</location>
    </subcellularLocation>
</comment>
<dbReference type="Gene3D" id="3.30.1300.30">
    <property type="entry name" value="GSPII I/J protein-like"/>
    <property type="match status" value="1"/>
</dbReference>
<sequence length="356" mass="38446">MKKLLLVTAITSVFTGSTYAAILGEDVSVESLESQFAVQNGRVYNKVTKEEVGLIRTNSSTDSVVEIRTKEGAIVTLDKNDMSYKITETNGELNKETTGNIYREAWKPNNKVIDAGESEFEQVNVERVTAEHAIAHIVESNNLEIKGDDIIATNRHGEIAKVGEKMADGSYAITDPTTGESIRVEVDDKGNATHVNYSDGQGNNTNAKIVDNDMKPMPNPIDPTDQDRADTRNDIADNQKAIADGRAWAAQAEQRFNQEVKRLDSKIDKVEGRVSNGVAMVGAMSQMQFGQGGFGIGAGAANFNGSNAIAIGAGYNFGQKEEWIIKGSFGYAETNKGNAGKIKDTMVAGGVTYTFK</sequence>
<organism evidence="10 11">
    <name type="scientific">Vibrio mediterranei</name>
    <dbReference type="NCBI Taxonomy" id="689"/>
    <lineage>
        <taxon>Bacteria</taxon>
        <taxon>Pseudomonadati</taxon>
        <taxon>Pseudomonadota</taxon>
        <taxon>Gammaproteobacteria</taxon>
        <taxon>Vibrionales</taxon>
        <taxon>Vibrionaceae</taxon>
        <taxon>Vibrio</taxon>
    </lineage>
</organism>
<evidence type="ECO:0000313" key="11">
    <source>
        <dbReference type="Proteomes" id="UP000197092"/>
    </source>
</evidence>
<dbReference type="KEGG" id="vsh:BSZ05_22160"/>
<feature type="signal peptide" evidence="8">
    <location>
        <begin position="1"/>
        <end position="20"/>
    </location>
</feature>
<dbReference type="Pfam" id="PF03895">
    <property type="entry name" value="YadA_anchor"/>
    <property type="match status" value="1"/>
</dbReference>
<evidence type="ECO:0000256" key="5">
    <source>
        <dbReference type="ARBA" id="ARBA00022729"/>
    </source>
</evidence>
<evidence type="ECO:0000256" key="6">
    <source>
        <dbReference type="ARBA" id="ARBA00023136"/>
    </source>
</evidence>
<name>A0AAN1KQG7_9VIBR</name>
<gene>
    <name evidence="10" type="ORF">BSZ05_22160</name>
</gene>
<keyword evidence="3" id="KW-1134">Transmembrane beta strand</keyword>
<dbReference type="GO" id="GO:0009986">
    <property type="term" value="C:cell surface"/>
    <property type="evidence" value="ECO:0007669"/>
    <property type="project" value="UniProtKB-SubCell"/>
</dbReference>
<evidence type="ECO:0000259" key="9">
    <source>
        <dbReference type="Pfam" id="PF03895"/>
    </source>
</evidence>
<dbReference type="Proteomes" id="UP000197092">
    <property type="component" value="Chromosome 2"/>
</dbReference>
<dbReference type="SUPFAM" id="SSF54523">
    <property type="entry name" value="Pili subunits"/>
    <property type="match status" value="1"/>
</dbReference>
<dbReference type="EMBL" id="CP018309">
    <property type="protein sequence ID" value="ASI92503.1"/>
    <property type="molecule type" value="Genomic_DNA"/>
</dbReference>
<accession>A0AAN1KQG7</accession>
<dbReference type="AlphaFoldDB" id="A0AAN1KQG7"/>
<protein>
    <recommendedName>
        <fullName evidence="9">Trimeric autotransporter adhesin YadA-like C-terminal membrane anchor domain-containing protein</fullName>
    </recommendedName>
</protein>
<dbReference type="InterPro" id="IPR005594">
    <property type="entry name" value="YadA_C"/>
</dbReference>
<feature type="domain" description="Trimeric autotransporter adhesin YadA-like C-terminal membrane anchor" evidence="9">
    <location>
        <begin position="292"/>
        <end position="355"/>
    </location>
</feature>
<dbReference type="InterPro" id="IPR045584">
    <property type="entry name" value="Pilin-like"/>
</dbReference>
<evidence type="ECO:0000256" key="1">
    <source>
        <dbReference type="ARBA" id="ARBA00004241"/>
    </source>
</evidence>
<feature type="chain" id="PRO_5042997313" description="Trimeric autotransporter adhesin YadA-like C-terminal membrane anchor domain-containing protein" evidence="8">
    <location>
        <begin position="21"/>
        <end position="356"/>
    </location>
</feature>
<reference evidence="11" key="1">
    <citation type="submission" date="2016-12" db="EMBL/GenBank/DDBJ databases">
        <title>Comparative genomic analysis reveals the diversity, evolution, and environmental adaptation strategies of the genus Vibrio.</title>
        <authorList>
            <person name="Lin H."/>
            <person name="Wang X."/>
            <person name="Zhang X.-H."/>
        </authorList>
    </citation>
    <scope>NUCLEOTIDE SEQUENCE [LARGE SCALE GENOMIC DNA]</scope>
    <source>
        <strain evidence="11">QT6D1</strain>
    </source>
</reference>
<evidence type="ECO:0000256" key="2">
    <source>
        <dbReference type="ARBA" id="ARBA00004442"/>
    </source>
</evidence>
<proteinExistence type="predicted"/>
<dbReference type="GO" id="GO:0009279">
    <property type="term" value="C:cell outer membrane"/>
    <property type="evidence" value="ECO:0007669"/>
    <property type="project" value="UniProtKB-SubCell"/>
</dbReference>
<evidence type="ECO:0000256" key="4">
    <source>
        <dbReference type="ARBA" id="ARBA00022692"/>
    </source>
</evidence>